<organism evidence="1 2">
    <name type="scientific">Cochliobolus heterostrophus (strain C5 / ATCC 48332 / race O)</name>
    <name type="common">Southern corn leaf blight fungus</name>
    <name type="synonym">Bipolaris maydis</name>
    <dbReference type="NCBI Taxonomy" id="701091"/>
    <lineage>
        <taxon>Eukaryota</taxon>
        <taxon>Fungi</taxon>
        <taxon>Dikarya</taxon>
        <taxon>Ascomycota</taxon>
        <taxon>Pezizomycotina</taxon>
        <taxon>Dothideomycetes</taxon>
        <taxon>Pleosporomycetidae</taxon>
        <taxon>Pleosporales</taxon>
        <taxon>Pleosporineae</taxon>
        <taxon>Pleosporaceae</taxon>
        <taxon>Bipolaris</taxon>
    </lineage>
</organism>
<proteinExistence type="predicted"/>
<keyword evidence="2" id="KW-1185">Reference proteome</keyword>
<gene>
    <name evidence="1" type="ORF">COCHEDRAFT_1024453</name>
</gene>
<sequence length="53" mass="5742">MALHIGLAIVNRNGSYSNASNSWFKTHEGMTSSYTSALRIGLSPAISCFLFAF</sequence>
<evidence type="ECO:0000313" key="1">
    <source>
        <dbReference type="EMBL" id="EMD85532.1"/>
    </source>
</evidence>
<name>M2UC87_COCH5</name>
<dbReference type="HOGENOM" id="CLU_3074161_0_0_1"/>
<accession>M2UC87</accession>
<dbReference type="Proteomes" id="UP000016936">
    <property type="component" value="Unassembled WGS sequence"/>
</dbReference>
<dbReference type="EMBL" id="KB445588">
    <property type="protein sequence ID" value="EMD85532.1"/>
    <property type="molecule type" value="Genomic_DNA"/>
</dbReference>
<dbReference type="AlphaFoldDB" id="M2UC87"/>
<evidence type="ECO:0000313" key="2">
    <source>
        <dbReference type="Proteomes" id="UP000016936"/>
    </source>
</evidence>
<reference evidence="1 2" key="1">
    <citation type="journal article" date="2012" name="PLoS Pathog.">
        <title>Diverse lifestyles and strategies of plant pathogenesis encoded in the genomes of eighteen Dothideomycetes fungi.</title>
        <authorList>
            <person name="Ohm R.A."/>
            <person name="Feau N."/>
            <person name="Henrissat B."/>
            <person name="Schoch C.L."/>
            <person name="Horwitz B.A."/>
            <person name="Barry K.W."/>
            <person name="Condon B.J."/>
            <person name="Copeland A.C."/>
            <person name="Dhillon B."/>
            <person name="Glaser F."/>
            <person name="Hesse C.N."/>
            <person name="Kosti I."/>
            <person name="LaButti K."/>
            <person name="Lindquist E.A."/>
            <person name="Lucas S."/>
            <person name="Salamov A.A."/>
            <person name="Bradshaw R.E."/>
            <person name="Ciuffetti L."/>
            <person name="Hamelin R.C."/>
            <person name="Kema G.H.J."/>
            <person name="Lawrence C."/>
            <person name="Scott J.A."/>
            <person name="Spatafora J.W."/>
            <person name="Turgeon B.G."/>
            <person name="de Wit P.J.G.M."/>
            <person name="Zhong S."/>
            <person name="Goodwin S.B."/>
            <person name="Grigoriev I.V."/>
        </authorList>
    </citation>
    <scope>NUCLEOTIDE SEQUENCE [LARGE SCALE GENOMIC DNA]</scope>
    <source>
        <strain evidence="2">C5 / ATCC 48332 / race O</strain>
    </source>
</reference>
<feature type="non-terminal residue" evidence="1">
    <location>
        <position position="53"/>
    </location>
</feature>
<reference evidence="2" key="2">
    <citation type="journal article" date="2013" name="PLoS Genet.">
        <title>Comparative genome structure, secondary metabolite, and effector coding capacity across Cochliobolus pathogens.</title>
        <authorList>
            <person name="Condon B.J."/>
            <person name="Leng Y."/>
            <person name="Wu D."/>
            <person name="Bushley K.E."/>
            <person name="Ohm R.A."/>
            <person name="Otillar R."/>
            <person name="Martin J."/>
            <person name="Schackwitz W."/>
            <person name="Grimwood J."/>
            <person name="MohdZainudin N."/>
            <person name="Xue C."/>
            <person name="Wang R."/>
            <person name="Manning V.A."/>
            <person name="Dhillon B."/>
            <person name="Tu Z.J."/>
            <person name="Steffenson B.J."/>
            <person name="Salamov A."/>
            <person name="Sun H."/>
            <person name="Lowry S."/>
            <person name="LaButti K."/>
            <person name="Han J."/>
            <person name="Copeland A."/>
            <person name="Lindquist E."/>
            <person name="Barry K."/>
            <person name="Schmutz J."/>
            <person name="Baker S.E."/>
            <person name="Ciuffetti L.M."/>
            <person name="Grigoriev I.V."/>
            <person name="Zhong S."/>
            <person name="Turgeon B.G."/>
        </authorList>
    </citation>
    <scope>NUCLEOTIDE SEQUENCE [LARGE SCALE GENOMIC DNA]</scope>
    <source>
        <strain evidence="2">C5 / ATCC 48332 / race O</strain>
    </source>
</reference>
<protein>
    <submittedName>
        <fullName evidence="1">Uncharacterized protein</fullName>
    </submittedName>
</protein>